<organism evidence="7 8">
    <name type="scientific">Fusarium coffeatum</name>
    <dbReference type="NCBI Taxonomy" id="231269"/>
    <lineage>
        <taxon>Eukaryota</taxon>
        <taxon>Fungi</taxon>
        <taxon>Dikarya</taxon>
        <taxon>Ascomycota</taxon>
        <taxon>Pezizomycotina</taxon>
        <taxon>Sordariomycetes</taxon>
        <taxon>Hypocreomycetidae</taxon>
        <taxon>Hypocreales</taxon>
        <taxon>Nectriaceae</taxon>
        <taxon>Fusarium</taxon>
        <taxon>Fusarium incarnatum-equiseti species complex</taxon>
    </lineage>
</organism>
<dbReference type="CDD" id="cd16630">
    <property type="entry name" value="RING-HC_RBR_RNF216"/>
    <property type="match status" value="1"/>
</dbReference>
<feature type="compositionally biased region" description="Basic and acidic residues" evidence="6">
    <location>
        <begin position="68"/>
        <end position="84"/>
    </location>
</feature>
<keyword evidence="4" id="KW-0833">Ubl conjugation pathway</keyword>
<dbReference type="CDD" id="cd20339">
    <property type="entry name" value="BRcat_RBR_RNF216"/>
    <property type="match status" value="1"/>
</dbReference>
<accession>A0A366QW85</accession>
<comment type="pathway">
    <text evidence="1">Protein modification; protein ubiquitination.</text>
</comment>
<protein>
    <recommendedName>
        <fullName evidence="9">RING-type domain-containing protein</fullName>
    </recommendedName>
</protein>
<evidence type="ECO:0000313" key="7">
    <source>
        <dbReference type="EMBL" id="RBR09159.1"/>
    </source>
</evidence>
<dbReference type="GO" id="GO:0008270">
    <property type="term" value="F:zinc ion binding"/>
    <property type="evidence" value="ECO:0007669"/>
    <property type="project" value="UniProtKB-KW"/>
</dbReference>
<dbReference type="RefSeq" id="XP_031011800.1">
    <property type="nucleotide sequence ID" value="XM_031164144.1"/>
</dbReference>
<evidence type="ECO:0000256" key="2">
    <source>
        <dbReference type="ARBA" id="ARBA00022723"/>
    </source>
</evidence>
<feature type="region of interest" description="Disordered" evidence="6">
    <location>
        <begin position="404"/>
        <end position="487"/>
    </location>
</feature>
<dbReference type="Proteomes" id="UP000253153">
    <property type="component" value="Unassembled WGS sequence"/>
</dbReference>
<keyword evidence="2" id="KW-0479">Metal-binding</keyword>
<dbReference type="InterPro" id="IPR051628">
    <property type="entry name" value="LUBAC_E3_Ligases"/>
</dbReference>
<comment type="caution">
    <text evidence="7">The sequence shown here is derived from an EMBL/GenBank/DDBJ whole genome shotgun (WGS) entry which is preliminary data.</text>
</comment>
<dbReference type="OrthoDB" id="10009520at2759"/>
<feature type="region of interest" description="Disordered" evidence="6">
    <location>
        <begin position="64"/>
        <end position="92"/>
    </location>
</feature>
<dbReference type="InterPro" id="IPR047545">
    <property type="entry name" value="BRcat_RBR_RNF216"/>
</dbReference>
<dbReference type="PANTHER" id="PTHR22770">
    <property type="entry name" value="UBIQUITIN CONJUGATING ENZYME 7 INTERACTING PROTEIN-RELATED"/>
    <property type="match status" value="1"/>
</dbReference>
<dbReference type="GeneID" id="41999440"/>
<evidence type="ECO:0000256" key="4">
    <source>
        <dbReference type="ARBA" id="ARBA00022786"/>
    </source>
</evidence>
<evidence type="ECO:0000256" key="3">
    <source>
        <dbReference type="ARBA" id="ARBA00022771"/>
    </source>
</evidence>
<dbReference type="PANTHER" id="PTHR22770:SF47">
    <property type="entry name" value="E3 UBIQUITIN-PROTEIN LIGASE RNF216"/>
    <property type="match status" value="1"/>
</dbReference>
<dbReference type="EMBL" id="QKXC01000269">
    <property type="protein sequence ID" value="RBR09159.1"/>
    <property type="molecule type" value="Genomic_DNA"/>
</dbReference>
<evidence type="ECO:0000313" key="8">
    <source>
        <dbReference type="Proteomes" id="UP000253153"/>
    </source>
</evidence>
<keyword evidence="8" id="KW-1185">Reference proteome</keyword>
<evidence type="ECO:0008006" key="9">
    <source>
        <dbReference type="Google" id="ProtNLM"/>
    </source>
</evidence>
<dbReference type="AlphaFoldDB" id="A0A366QW85"/>
<gene>
    <name evidence="7" type="ORF">FIESC28_10009</name>
</gene>
<dbReference type="InterPro" id="IPR047544">
    <property type="entry name" value="RING-HC_RBR_RNF216"/>
</dbReference>
<feature type="compositionally biased region" description="Basic and acidic residues" evidence="6">
    <location>
        <begin position="422"/>
        <end position="444"/>
    </location>
</feature>
<reference evidence="7 8" key="1">
    <citation type="submission" date="2018-06" db="EMBL/GenBank/DDBJ databases">
        <title>Fusarium incarnatum-equiseti species complex species 28.</title>
        <authorList>
            <person name="Gardiner D.M."/>
        </authorList>
    </citation>
    <scope>NUCLEOTIDE SEQUENCE [LARGE SCALE GENOMIC DNA]</scope>
    <source>
        <strain evidence="7 8">FIESC_28</strain>
    </source>
</reference>
<evidence type="ECO:0000256" key="6">
    <source>
        <dbReference type="SAM" id="MobiDB-lite"/>
    </source>
</evidence>
<name>A0A366QW85_9HYPO</name>
<keyword evidence="5" id="KW-0862">Zinc</keyword>
<keyword evidence="3" id="KW-0863">Zinc-finger</keyword>
<sequence>MRMDRNIDTTDTKDLVQPAQQTYIQEVVAVFPDICLRFLQSIAQPSSFNSQIISNQIVDLLESGQTYPKREHPKKPDTKRKRDSDGEDGDLAEKVREIKRFYTVTYRDREPQPKQQSIMTGMIAGDFPLVPERVIRKAFAENNFLLLPTYLNVGQATQRDEKTLPWTYKKTPTPQDERYKKRNIKHTMKSVERSSEDGKRERKLMKELQAARFVHHHTREASGHQGEEEGFDNAQSKDETKECGCCFTNTAKDRMVHCDGDDAHFFCISCARRNAEMQVGSRKHELKCLSIDACRGGYSRKQRQRFVTRSLETALDSIEQEESLRLAKLPDLALCPFCTYAEEYPPVNVDKEFRCRKSDCMVTSCRLCKLVSHVPKSCKEAALEHGRDSRRQVEEAMSKALIRSCNKSESGDRPSSCPLFEDSEKRHSKEVQEAEKNAKQKVLEENPDLDPESLEFTISSKVKKDDARRMRKSANTYEARHRPYLGN</sequence>
<evidence type="ECO:0000256" key="5">
    <source>
        <dbReference type="ARBA" id="ARBA00022833"/>
    </source>
</evidence>
<evidence type="ECO:0000256" key="1">
    <source>
        <dbReference type="ARBA" id="ARBA00004906"/>
    </source>
</evidence>
<proteinExistence type="predicted"/>